<organism evidence="3 4">
    <name type="scientific">Ensete ventricosum</name>
    <name type="common">Abyssinian banana</name>
    <name type="synonym">Musa ensete</name>
    <dbReference type="NCBI Taxonomy" id="4639"/>
    <lineage>
        <taxon>Eukaryota</taxon>
        <taxon>Viridiplantae</taxon>
        <taxon>Streptophyta</taxon>
        <taxon>Embryophyta</taxon>
        <taxon>Tracheophyta</taxon>
        <taxon>Spermatophyta</taxon>
        <taxon>Magnoliopsida</taxon>
        <taxon>Liliopsida</taxon>
        <taxon>Zingiberales</taxon>
        <taxon>Musaceae</taxon>
        <taxon>Ensete</taxon>
    </lineage>
</organism>
<feature type="non-terminal residue" evidence="3">
    <location>
        <position position="1"/>
    </location>
</feature>
<evidence type="ECO:0000313" key="3">
    <source>
        <dbReference type="EMBL" id="RRT77103.1"/>
    </source>
</evidence>
<sequence>GWSITPLRHSIRTNSDQPLRSDERQPIIRIDHAQLVVEETQTQREGSQEQAGSPTSSPSADVKGLRFGRQFVVKSFTVRQAAPFEVLYLTHHAWHTLTLGLGTAKSKAIAFVFDSESTKATVDRLWPRVIPLGDVNRKLIRGLAGCEMSRFKFRKGCLTFYVYAVRRHGWPDFSCADDLRTILEAVVALKDFLDHTAMLALPSRRSITLLVDQVVVLMRHDGDRMTSDAIRPRVYLSICDTCQWQITVVNDAATQCQRRLCLPHDATGKRGSFDTARRTFDRMGEMRLGSLGTSSSCTTGRRRSHDAVVSGSCMNQDVSLAFESFDEMTKRGREFRR</sequence>
<dbReference type="PANTHER" id="PTHR36375:SF1">
    <property type="entry name" value="OS05G0459300 PROTEIN"/>
    <property type="match status" value="1"/>
</dbReference>
<proteinExistence type="predicted"/>
<dbReference type="InterPro" id="IPR057173">
    <property type="entry name" value="DUF7851"/>
</dbReference>
<evidence type="ECO:0000256" key="1">
    <source>
        <dbReference type="SAM" id="MobiDB-lite"/>
    </source>
</evidence>
<dbReference type="Pfam" id="PF25236">
    <property type="entry name" value="DUF7851"/>
    <property type="match status" value="1"/>
</dbReference>
<dbReference type="PANTHER" id="PTHR36375">
    <property type="entry name" value="OS05G0459300 PROTEIN"/>
    <property type="match status" value="1"/>
</dbReference>
<dbReference type="AlphaFoldDB" id="A0A427ALG7"/>
<protein>
    <recommendedName>
        <fullName evidence="2">DUF7851 domain-containing protein</fullName>
    </recommendedName>
</protein>
<evidence type="ECO:0000313" key="4">
    <source>
        <dbReference type="Proteomes" id="UP000287651"/>
    </source>
</evidence>
<evidence type="ECO:0000259" key="2">
    <source>
        <dbReference type="Pfam" id="PF25236"/>
    </source>
</evidence>
<feature type="domain" description="DUF7851" evidence="2">
    <location>
        <begin position="89"/>
        <end position="208"/>
    </location>
</feature>
<dbReference type="EMBL" id="AMZH03002014">
    <property type="protein sequence ID" value="RRT77103.1"/>
    <property type="molecule type" value="Genomic_DNA"/>
</dbReference>
<feature type="region of interest" description="Disordered" evidence="1">
    <location>
        <begin position="1"/>
        <end position="24"/>
    </location>
</feature>
<comment type="caution">
    <text evidence="3">The sequence shown here is derived from an EMBL/GenBank/DDBJ whole genome shotgun (WGS) entry which is preliminary data.</text>
</comment>
<feature type="region of interest" description="Disordered" evidence="1">
    <location>
        <begin position="40"/>
        <end position="62"/>
    </location>
</feature>
<dbReference type="Proteomes" id="UP000287651">
    <property type="component" value="Unassembled WGS sequence"/>
</dbReference>
<gene>
    <name evidence="3" type="ORF">B296_00010792</name>
</gene>
<accession>A0A427ALG7</accession>
<feature type="compositionally biased region" description="Polar residues" evidence="1">
    <location>
        <begin position="40"/>
        <end position="59"/>
    </location>
</feature>
<reference evidence="3 4" key="1">
    <citation type="journal article" date="2014" name="Agronomy (Basel)">
        <title>A Draft Genome Sequence for Ensete ventricosum, the Drought-Tolerant Tree Against Hunger.</title>
        <authorList>
            <person name="Harrison J."/>
            <person name="Moore K.A."/>
            <person name="Paszkiewicz K."/>
            <person name="Jones T."/>
            <person name="Grant M."/>
            <person name="Ambacheew D."/>
            <person name="Muzemil S."/>
            <person name="Studholme D.J."/>
        </authorList>
    </citation>
    <scope>NUCLEOTIDE SEQUENCE [LARGE SCALE GENOMIC DNA]</scope>
</reference>
<name>A0A427ALG7_ENSVE</name>